<organism evidence="2 3">
    <name type="scientific">Metarhizium album (strain ARSEF 1941)</name>
    <dbReference type="NCBI Taxonomy" id="1081103"/>
    <lineage>
        <taxon>Eukaryota</taxon>
        <taxon>Fungi</taxon>
        <taxon>Dikarya</taxon>
        <taxon>Ascomycota</taxon>
        <taxon>Pezizomycotina</taxon>
        <taxon>Sordariomycetes</taxon>
        <taxon>Hypocreomycetidae</taxon>
        <taxon>Hypocreales</taxon>
        <taxon>Clavicipitaceae</taxon>
        <taxon>Metarhizium</taxon>
    </lineage>
</organism>
<protein>
    <submittedName>
        <fullName evidence="2">Uncharacterized protein</fullName>
    </submittedName>
</protein>
<dbReference type="AlphaFoldDB" id="A0A0B2X0F7"/>
<sequence length="114" mass="12068">MARIATVVTAVFALAAEALPQATPAGEGCTTTLTVTETPMPTPPYWRACSFDGTARIYSSTVTMSHGVNCHGCHRVSVSYEPPVHCPANIFKATRTESTPYTIHTTVCAASTGY</sequence>
<name>A0A0B2X0F7_METAS</name>
<keyword evidence="3" id="KW-1185">Reference proteome</keyword>
<dbReference type="OrthoDB" id="4941458at2759"/>
<gene>
    <name evidence="2" type="ORF">MAM_03022</name>
</gene>
<evidence type="ECO:0000313" key="2">
    <source>
        <dbReference type="EMBL" id="KHN99324.1"/>
    </source>
</evidence>
<accession>A0A0B2X0F7</accession>
<comment type="caution">
    <text evidence="2">The sequence shown here is derived from an EMBL/GenBank/DDBJ whole genome shotgun (WGS) entry which is preliminary data.</text>
</comment>
<dbReference type="EMBL" id="AZHE01000005">
    <property type="protein sequence ID" value="KHN99324.1"/>
    <property type="molecule type" value="Genomic_DNA"/>
</dbReference>
<reference evidence="2 3" key="1">
    <citation type="journal article" date="2014" name="Proc. Natl. Acad. Sci. U.S.A.">
        <title>Trajectory and genomic determinants of fungal-pathogen speciation and host adaptation.</title>
        <authorList>
            <person name="Hu X."/>
            <person name="Xiao G."/>
            <person name="Zheng P."/>
            <person name="Shang Y."/>
            <person name="Su Y."/>
            <person name="Zhang X."/>
            <person name="Liu X."/>
            <person name="Zhan S."/>
            <person name="St Leger R.J."/>
            <person name="Wang C."/>
        </authorList>
    </citation>
    <scope>NUCLEOTIDE SEQUENCE [LARGE SCALE GENOMIC DNA]</scope>
    <source>
        <strain evidence="2 3">ARSEF 1941</strain>
    </source>
</reference>
<keyword evidence="1" id="KW-0732">Signal</keyword>
<evidence type="ECO:0000256" key="1">
    <source>
        <dbReference type="SAM" id="SignalP"/>
    </source>
</evidence>
<dbReference type="RefSeq" id="XP_040680390.1">
    <property type="nucleotide sequence ID" value="XM_040821821.1"/>
</dbReference>
<dbReference type="Proteomes" id="UP000030816">
    <property type="component" value="Unassembled WGS sequence"/>
</dbReference>
<evidence type="ECO:0000313" key="3">
    <source>
        <dbReference type="Proteomes" id="UP000030816"/>
    </source>
</evidence>
<proteinExistence type="predicted"/>
<feature type="signal peptide" evidence="1">
    <location>
        <begin position="1"/>
        <end position="18"/>
    </location>
</feature>
<dbReference type="HOGENOM" id="CLU_158753_0_0_1"/>
<dbReference type="GeneID" id="63737477"/>
<feature type="chain" id="PRO_5002096300" evidence="1">
    <location>
        <begin position="19"/>
        <end position="114"/>
    </location>
</feature>